<dbReference type="EMBL" id="FRCK01000002">
    <property type="protein sequence ID" value="SHL95847.1"/>
    <property type="molecule type" value="Genomic_DNA"/>
</dbReference>
<proteinExistence type="predicted"/>
<organism evidence="1 2">
    <name type="scientific">Paracoccus solventivorans</name>
    <dbReference type="NCBI Taxonomy" id="53463"/>
    <lineage>
        <taxon>Bacteria</taxon>
        <taxon>Pseudomonadati</taxon>
        <taxon>Pseudomonadota</taxon>
        <taxon>Alphaproteobacteria</taxon>
        <taxon>Rhodobacterales</taxon>
        <taxon>Paracoccaceae</taxon>
        <taxon>Paracoccus</taxon>
    </lineage>
</organism>
<protein>
    <submittedName>
        <fullName evidence="1">Uncharacterized protein</fullName>
    </submittedName>
</protein>
<sequence length="293" mass="32995">MYRLITPIVDEACTISGLEPYFEYFRPNGPNRRLSVDIALINDDQPVWMIEAKKYSRILNPGFITPYLTSGEMGVVSNGNIWIFHIQDQSAVVGPILDPQGFLIQSKLDRIISTLSQTDPISAKASLDNWQSTWVDYQKTMSPAVWYLGKGTGERIYAEKKETKSLREAIDVILASFIGVRHDSPLGKFLSMLQDEDVEISSGYIELSVNRLVWQLPDGQRAARIDLTTRQLEILVHNDIIDAAGLVSILAHKKMHDKNPKMTTYKARTNAELASLVPIFRCIPQLKASENCI</sequence>
<evidence type="ECO:0000313" key="2">
    <source>
        <dbReference type="Proteomes" id="UP000184444"/>
    </source>
</evidence>
<evidence type="ECO:0000313" key="1">
    <source>
        <dbReference type="EMBL" id="SHL95847.1"/>
    </source>
</evidence>
<accession>A0A1M7EW58</accession>
<name>A0A1M7EW58_9RHOB</name>
<keyword evidence="2" id="KW-1185">Reference proteome</keyword>
<dbReference type="OrthoDB" id="9980982at2"/>
<gene>
    <name evidence="1" type="ORF">SAMN05444389_102355</name>
</gene>
<dbReference type="RefSeq" id="WP_143159618.1">
    <property type="nucleotide sequence ID" value="NZ_FRCK01000002.1"/>
</dbReference>
<dbReference type="Proteomes" id="UP000184444">
    <property type="component" value="Unassembled WGS sequence"/>
</dbReference>
<dbReference type="AlphaFoldDB" id="A0A1M7EW58"/>
<reference evidence="2" key="1">
    <citation type="submission" date="2016-11" db="EMBL/GenBank/DDBJ databases">
        <authorList>
            <person name="Varghese N."/>
            <person name="Submissions S."/>
        </authorList>
    </citation>
    <scope>NUCLEOTIDE SEQUENCE [LARGE SCALE GENOMIC DNA]</scope>
    <source>
        <strain evidence="2">DSM 6637</strain>
    </source>
</reference>